<dbReference type="CDD" id="cd17328">
    <property type="entry name" value="MFS_spinster_like"/>
    <property type="match status" value="1"/>
</dbReference>
<evidence type="ECO:0000259" key="7">
    <source>
        <dbReference type="PROSITE" id="PS50850"/>
    </source>
</evidence>
<dbReference type="InterPro" id="IPR020846">
    <property type="entry name" value="MFS_dom"/>
</dbReference>
<evidence type="ECO:0000313" key="8">
    <source>
        <dbReference type="EMBL" id="RAK60916.1"/>
    </source>
</evidence>
<feature type="transmembrane region" description="Helical" evidence="6">
    <location>
        <begin position="269"/>
        <end position="289"/>
    </location>
</feature>
<dbReference type="SUPFAM" id="SSF103473">
    <property type="entry name" value="MFS general substrate transporter"/>
    <property type="match status" value="1"/>
</dbReference>
<evidence type="ECO:0000256" key="3">
    <source>
        <dbReference type="ARBA" id="ARBA00022692"/>
    </source>
</evidence>
<feature type="transmembrane region" description="Helical" evidence="6">
    <location>
        <begin position="120"/>
        <end position="138"/>
    </location>
</feature>
<feature type="transmembrane region" description="Helical" evidence="6">
    <location>
        <begin position="21"/>
        <end position="38"/>
    </location>
</feature>
<dbReference type="Pfam" id="PF07690">
    <property type="entry name" value="MFS_1"/>
    <property type="match status" value="1"/>
</dbReference>
<feature type="transmembrane region" description="Helical" evidence="6">
    <location>
        <begin position="301"/>
        <end position="320"/>
    </location>
</feature>
<keyword evidence="5 6" id="KW-0472">Membrane</keyword>
<protein>
    <submittedName>
        <fullName evidence="8">MFS transporter</fullName>
    </submittedName>
</protein>
<feature type="transmembrane region" description="Helical" evidence="6">
    <location>
        <begin position="91"/>
        <end position="114"/>
    </location>
</feature>
<dbReference type="InterPro" id="IPR044770">
    <property type="entry name" value="MFS_spinster-like"/>
</dbReference>
<feature type="transmembrane region" description="Helical" evidence="6">
    <location>
        <begin position="402"/>
        <end position="423"/>
    </location>
</feature>
<dbReference type="EMBL" id="QFYP01000001">
    <property type="protein sequence ID" value="RAK60916.1"/>
    <property type="molecule type" value="Genomic_DNA"/>
</dbReference>
<keyword evidence="4 6" id="KW-1133">Transmembrane helix</keyword>
<organism evidence="8 9">
    <name type="scientific">Phenylobacterium hankyongense</name>
    <dbReference type="NCBI Taxonomy" id="1813876"/>
    <lineage>
        <taxon>Bacteria</taxon>
        <taxon>Pseudomonadati</taxon>
        <taxon>Pseudomonadota</taxon>
        <taxon>Alphaproteobacteria</taxon>
        <taxon>Caulobacterales</taxon>
        <taxon>Caulobacteraceae</taxon>
        <taxon>Phenylobacterium</taxon>
    </lineage>
</organism>
<reference evidence="9" key="1">
    <citation type="submission" date="2018-05" db="EMBL/GenBank/DDBJ databases">
        <authorList>
            <person name="Li X."/>
        </authorList>
    </citation>
    <scope>NUCLEOTIDE SEQUENCE [LARGE SCALE GENOMIC DNA]</scope>
    <source>
        <strain evidence="9">HKS-05</strain>
    </source>
</reference>
<name>A0A328B4S1_9CAUL</name>
<feature type="domain" description="Major facilitator superfamily (MFS) profile" evidence="7">
    <location>
        <begin position="25"/>
        <end position="424"/>
    </location>
</feature>
<dbReference type="InterPro" id="IPR036259">
    <property type="entry name" value="MFS_trans_sf"/>
</dbReference>
<keyword evidence="2" id="KW-0813">Transport</keyword>
<dbReference type="PROSITE" id="PS50850">
    <property type="entry name" value="MFS"/>
    <property type="match status" value="1"/>
</dbReference>
<accession>A0A328B4S1</accession>
<dbReference type="RefSeq" id="WP_111458208.1">
    <property type="nucleotide sequence ID" value="NZ_QFYP01000001.1"/>
</dbReference>
<keyword evidence="9" id="KW-1185">Reference proteome</keyword>
<comment type="caution">
    <text evidence="8">The sequence shown here is derived from an EMBL/GenBank/DDBJ whole genome shotgun (WGS) entry which is preliminary data.</text>
</comment>
<dbReference type="PANTHER" id="PTHR23505">
    <property type="entry name" value="SPINSTER"/>
    <property type="match status" value="1"/>
</dbReference>
<dbReference type="Proteomes" id="UP000249842">
    <property type="component" value="Unassembled WGS sequence"/>
</dbReference>
<dbReference type="GO" id="GO:0016020">
    <property type="term" value="C:membrane"/>
    <property type="evidence" value="ECO:0007669"/>
    <property type="project" value="UniProtKB-SubCell"/>
</dbReference>
<dbReference type="PANTHER" id="PTHR23505:SF79">
    <property type="entry name" value="PROTEIN SPINSTER"/>
    <property type="match status" value="1"/>
</dbReference>
<feature type="transmembrane region" description="Helical" evidence="6">
    <location>
        <begin position="362"/>
        <end position="382"/>
    </location>
</feature>
<dbReference type="InterPro" id="IPR011701">
    <property type="entry name" value="MFS"/>
</dbReference>
<comment type="subcellular location">
    <subcellularLocation>
        <location evidence="1">Membrane</location>
        <topology evidence="1">Multi-pass membrane protein</topology>
    </subcellularLocation>
</comment>
<evidence type="ECO:0000256" key="1">
    <source>
        <dbReference type="ARBA" id="ARBA00004141"/>
    </source>
</evidence>
<gene>
    <name evidence="8" type="ORF">DJ021_14410</name>
</gene>
<dbReference type="GO" id="GO:0022857">
    <property type="term" value="F:transmembrane transporter activity"/>
    <property type="evidence" value="ECO:0007669"/>
    <property type="project" value="InterPro"/>
</dbReference>
<feature type="transmembrane region" description="Helical" evidence="6">
    <location>
        <begin position="326"/>
        <end position="350"/>
    </location>
</feature>
<evidence type="ECO:0000256" key="2">
    <source>
        <dbReference type="ARBA" id="ARBA00022448"/>
    </source>
</evidence>
<proteinExistence type="predicted"/>
<sequence>MTATVSPAAIASSDDARARRYRLLVLAILVLAYTFNFLDRQILGILAGSIKKDLGLTDSQLGLMGGLAFALFYTALGIPIAWLADRSSRTWIITVSLALWSAFTAACGLAGGFWQLFLCRMGVGVGEAGGVAPAYSVISDYFPKAQRARALAAYSFGIPVGSALGILFGGLIAHAIDWRAAFIAVGLAGVLLAPIFRLMVKEPVRGAHDDAPAAVTPSAGGVGVLVRKPAFWLISLAAAASSVCGYGVAFWLPSFFERSLGMGLVDRSLFLGAITLVGGTAGVWAGGWLGDRLGARNRAAYLLVPAAAFMLALPCFFFAIQSTSLPMAFVLFLIPQALNLVWLGPVITAVQHLVPSAQRSTASACFLFVNNLIGLGLGTWYFGAVSDALTPRFGAESLRYAIYSGLGFYVVSALLFTIGAARLKREWVD</sequence>
<evidence type="ECO:0000256" key="5">
    <source>
        <dbReference type="ARBA" id="ARBA00023136"/>
    </source>
</evidence>
<feature type="transmembrane region" description="Helical" evidence="6">
    <location>
        <begin position="230"/>
        <end position="249"/>
    </location>
</feature>
<keyword evidence="3 6" id="KW-0812">Transmembrane</keyword>
<feature type="transmembrane region" description="Helical" evidence="6">
    <location>
        <begin position="150"/>
        <end position="172"/>
    </location>
</feature>
<dbReference type="OrthoDB" id="7497327at2"/>
<evidence type="ECO:0000313" key="9">
    <source>
        <dbReference type="Proteomes" id="UP000249842"/>
    </source>
</evidence>
<evidence type="ECO:0000256" key="6">
    <source>
        <dbReference type="SAM" id="Phobius"/>
    </source>
</evidence>
<feature type="transmembrane region" description="Helical" evidence="6">
    <location>
        <begin position="61"/>
        <end position="84"/>
    </location>
</feature>
<evidence type="ECO:0000256" key="4">
    <source>
        <dbReference type="ARBA" id="ARBA00022989"/>
    </source>
</evidence>
<dbReference type="Gene3D" id="1.20.1250.20">
    <property type="entry name" value="MFS general substrate transporter like domains"/>
    <property type="match status" value="2"/>
</dbReference>
<dbReference type="AlphaFoldDB" id="A0A328B4S1"/>
<feature type="transmembrane region" description="Helical" evidence="6">
    <location>
        <begin position="178"/>
        <end position="196"/>
    </location>
</feature>